<proteinExistence type="predicted"/>
<dbReference type="SMART" id="SM00225">
    <property type="entry name" value="BTB"/>
    <property type="match status" value="1"/>
</dbReference>
<evidence type="ECO:0000259" key="4">
    <source>
        <dbReference type="PROSITE" id="PS50097"/>
    </source>
</evidence>
<dbReference type="RefSeq" id="XP_461818.2">
    <property type="nucleotide sequence ID" value="XM_461818.1"/>
</dbReference>
<dbReference type="CDD" id="cd14733">
    <property type="entry name" value="BACK"/>
    <property type="match status" value="1"/>
</dbReference>
<sequence>MPESTNSSNINRTNIQSVSSTLSGLSKNELTNRDIFGRTILHILILANRYDSLRNLLKNPDVRSLVTLTDYENGWNCLHYVIFHKRLSCYKVLINYLQNSKTGLTGNLNNSLLLEMLRCKDRNKVTPLQLLDNDFKDLVWVPEYIDENNEYHLSYRFQGAKDSDGGDNENNEEIEKILTNKRPFIRQKHNWSTPERGGSDIYMFGSNKNNNLGVGDATDRAIPSKISHECFKTKGIESQNIQTGLMKPRYRMVKISKNHSIVLTYDGSLYSCGIGSRGRLGHGFNDLNNTFRFKKINFYEFNEDDEDNGQDHAEQVIKDVAISSNHSIALNNENEIYSWGLNNFNQLGYTSSIASSSNSVSNKTFLEPFEGQPKEIISGDLKRNQSPINGLAVSKIHSVAYTRNELFFWGLCIGQMGIPIDSTTTPIEHKVNNTIYKGFIQRSPKRVALRDDIKYVSTSETCTCVISSTNDIHIFYQYQHFKLPKIPVKGSTDKHFDLFKPTKLTQAIKIEKVCLKSHQFIALLLDNGDVMSFSLSHSENDDGSSKGYKNLKYASLWKSYDRDMKVIDIDVSNDGSIILCTRNGSAFIKTHSSQRKNSMSEVSLSVPASKNKFKKIESLNKVIKVSCDDNFLSFGFIRDDIDLIPFELQSNDFLKDMEYLSCLSDIDFARKQKQLLNSGHKHSSYISDYLYSQRTKANVNNSYHSIFPSHQQEDEEELDEMHTMEDNEYSKNLTYDILYNRYISRYDFQKNKRIKLRNTYSHTSRAEDEILMNLLKSDILYLSYKLAGNSESNKRYNCSIKFAKFPDISIKIHKEIFIKRSPFCAKIFNPTNAGEYFIEGGVEGRYSPDENELVFTNNINIKSVLIITHFIYSNRVLSIWDDFPGGLNCPSDIKEIRQDFDKLSKLFLVTDLLGKLTKDEVYLKKVQALINDKQNGDVIIRLKDGDITCHSYILIASSAFFETVLSERWDNQEDTEGLKVLTLGDVSVFQFELILRHLYGYNDLELFDCLNEKTSDNPDIDEFINCLLELIEISDELLLLQLKNLCQLGIKDFISLENVLILLMHAHYLGATKLFMNCCWFIYNNLDAILFDPSFREIPDDLLKELERQAQFFQYCKSIDFAENCEKVSENSLKNWMELQSNSLIFDFLNNIKEHNEVFISDKRGFEGFDPVIDIKYNQRKPTQESSKKKKDGRSHSVASRKNSTISNIQANLVDFRKIAATKNNENEEALDDSEDGFEVVNKRRQNSKSDNIRPASVLNSTSPTPPPSQSPSRSSSIVDVPNIQPTRKTSLPGSAPTKPLMVTKETQCNPRLSPHSNWATKSNAGTLIDKQPVLGKGLELQTKEQQSLSSKKNSKLKFGPSVRLSQKERKKMASQITPDNNSNEEVSKILNPWSKKDSIGATANNSDGIGLPTRGSSSRSSKHEDNTKRKNSQIKGIVRNGANNSSGTGELRKSDLPKLGNADSQAKQGTNQIKSSAYSSMALNVNKPVNKVYSTPSLTEIMIHESLKIEEAKIKETERKTLQEIQQEQQFAKWWEEEALRIQRQMLQMEINGRVESGSSTKHNSGTNKTKKSRNTKPKRSSTSNSDSAYTPNNKTQTKHKNATKE</sequence>
<evidence type="ECO:0000256" key="1">
    <source>
        <dbReference type="ARBA" id="ARBA00022737"/>
    </source>
</evidence>
<dbReference type="PANTHER" id="PTHR22872:SF2">
    <property type="entry name" value="INHIBITOR OF BRUTON TYROSINE KINASE"/>
    <property type="match status" value="1"/>
</dbReference>
<reference evidence="5 6" key="1">
    <citation type="journal article" date="2004" name="Nature">
        <title>Genome evolution in yeasts.</title>
        <authorList>
            <consortium name="Genolevures"/>
            <person name="Dujon B."/>
            <person name="Sherman D."/>
            <person name="Fischer G."/>
            <person name="Durrens P."/>
            <person name="Casaregola S."/>
            <person name="Lafontaine I."/>
            <person name="de Montigny J."/>
            <person name="Marck C."/>
            <person name="Neuveglise C."/>
            <person name="Talla E."/>
            <person name="Goffard N."/>
            <person name="Frangeul L."/>
            <person name="Aigle M."/>
            <person name="Anthouard V."/>
            <person name="Babour A."/>
            <person name="Barbe V."/>
            <person name="Barnay S."/>
            <person name="Blanchin S."/>
            <person name="Beckerich J.M."/>
            <person name="Beyne E."/>
            <person name="Bleykasten C."/>
            <person name="Boisrame A."/>
            <person name="Boyer J."/>
            <person name="Cattolico L."/>
            <person name="Confanioleri F."/>
            <person name="de Daruvar A."/>
            <person name="Despons L."/>
            <person name="Fabre E."/>
            <person name="Fairhead C."/>
            <person name="Ferry-Dumazet H."/>
            <person name="Groppi A."/>
            <person name="Hantraye F."/>
            <person name="Hennequin C."/>
            <person name="Jauniaux N."/>
            <person name="Joyet P."/>
            <person name="Kachouri R."/>
            <person name="Kerrest A."/>
            <person name="Koszul R."/>
            <person name="Lemaire M."/>
            <person name="Lesur I."/>
            <person name="Ma L."/>
            <person name="Muller H."/>
            <person name="Nicaud J.M."/>
            <person name="Nikolski M."/>
            <person name="Oztas S."/>
            <person name="Ozier-Kalogeropoulos O."/>
            <person name="Pellenz S."/>
            <person name="Potier S."/>
            <person name="Richard G.F."/>
            <person name="Straub M.L."/>
            <person name="Suleau A."/>
            <person name="Swennene D."/>
            <person name="Tekaia F."/>
            <person name="Wesolowski-Louvel M."/>
            <person name="Westhof E."/>
            <person name="Wirth B."/>
            <person name="Zeniou-Meyer M."/>
            <person name="Zivanovic I."/>
            <person name="Bolotin-Fukuhara M."/>
            <person name="Thierry A."/>
            <person name="Bouchier C."/>
            <person name="Caudron B."/>
            <person name="Scarpelli C."/>
            <person name="Gaillardin C."/>
            <person name="Weissenbach J."/>
            <person name="Wincker P."/>
            <person name="Souciet J.L."/>
        </authorList>
    </citation>
    <scope>NUCLEOTIDE SEQUENCE [LARGE SCALE GENOMIC DNA]</scope>
    <source>
        <strain evidence="6">ATCC 36239 / CBS 767 / BCRC 21394 / JCM 1990 / NBRC 0083 / IGC 2968</strain>
    </source>
</reference>
<gene>
    <name evidence="5" type="ordered locus">DEHA2G06226g</name>
</gene>
<dbReference type="EMBL" id="CR382139">
    <property type="protein sequence ID" value="CAG90279.2"/>
    <property type="molecule type" value="Genomic_DNA"/>
</dbReference>
<dbReference type="Gene3D" id="2.130.10.30">
    <property type="entry name" value="Regulator of chromosome condensation 1/beta-lactamase-inhibitor protein II"/>
    <property type="match status" value="1"/>
</dbReference>
<dbReference type="GeneID" id="2904697"/>
<accession>Q6BJ03</accession>
<dbReference type="PROSITE" id="PS50012">
    <property type="entry name" value="RCC1_3"/>
    <property type="match status" value="3"/>
</dbReference>
<dbReference type="InterPro" id="IPR009091">
    <property type="entry name" value="RCC1/BLIP-II"/>
</dbReference>
<dbReference type="Proteomes" id="UP000000599">
    <property type="component" value="Chromosome G"/>
</dbReference>
<dbReference type="SUPFAM" id="SSF48403">
    <property type="entry name" value="Ankyrin repeat"/>
    <property type="match status" value="1"/>
</dbReference>
<feature type="compositionally biased region" description="Basic residues" evidence="3">
    <location>
        <begin position="1570"/>
        <end position="1581"/>
    </location>
</feature>
<evidence type="ECO:0000256" key="2">
    <source>
        <dbReference type="PROSITE-ProRule" id="PRU00235"/>
    </source>
</evidence>
<organism evidence="5 6">
    <name type="scientific">Debaryomyces hansenii (strain ATCC 36239 / CBS 767 / BCRC 21394 / JCM 1990 / NBRC 0083 / IGC 2968)</name>
    <name type="common">Yeast</name>
    <name type="synonym">Torulaspora hansenii</name>
    <dbReference type="NCBI Taxonomy" id="284592"/>
    <lineage>
        <taxon>Eukaryota</taxon>
        <taxon>Fungi</taxon>
        <taxon>Dikarya</taxon>
        <taxon>Ascomycota</taxon>
        <taxon>Saccharomycotina</taxon>
        <taxon>Pichiomycetes</taxon>
        <taxon>Debaryomycetaceae</taxon>
        <taxon>Debaryomyces</taxon>
    </lineage>
</organism>
<dbReference type="KEGG" id="dha:DEHA2G06226g"/>
<dbReference type="InParanoid" id="Q6BJ03"/>
<dbReference type="PANTHER" id="PTHR22872">
    <property type="entry name" value="BTK-BINDING PROTEIN-RELATED"/>
    <property type="match status" value="1"/>
</dbReference>
<evidence type="ECO:0000256" key="3">
    <source>
        <dbReference type="SAM" id="MobiDB-lite"/>
    </source>
</evidence>
<feature type="region of interest" description="Disordered" evidence="3">
    <location>
        <begin position="1244"/>
        <end position="1301"/>
    </location>
</feature>
<dbReference type="InterPro" id="IPR000408">
    <property type="entry name" value="Reg_chr_condens"/>
</dbReference>
<evidence type="ECO:0000313" key="6">
    <source>
        <dbReference type="Proteomes" id="UP000000599"/>
    </source>
</evidence>
<keyword evidence="1" id="KW-0677">Repeat</keyword>
<dbReference type="SUPFAM" id="SSF50985">
    <property type="entry name" value="RCC1/BLIP-II"/>
    <property type="match status" value="1"/>
</dbReference>
<dbReference type="InterPro" id="IPR011333">
    <property type="entry name" value="SKP1/BTB/POZ_sf"/>
</dbReference>
<dbReference type="OMA" id="FEFVLRY"/>
<dbReference type="OrthoDB" id="1893551at2759"/>
<name>Q6BJ03_DEBHA</name>
<dbReference type="InterPro" id="IPR051625">
    <property type="entry name" value="Signaling_Regulatory_Domain"/>
</dbReference>
<feature type="region of interest" description="Disordered" evidence="3">
    <location>
        <begin position="1341"/>
        <end position="1473"/>
    </location>
</feature>
<dbReference type="VEuPathDB" id="FungiDB:DEHA2G06226g"/>
<feature type="repeat" description="RCC1" evidence="2">
    <location>
        <begin position="334"/>
        <end position="404"/>
    </location>
</feature>
<feature type="compositionally biased region" description="Polar residues" evidence="3">
    <location>
        <begin position="1375"/>
        <end position="1385"/>
    </location>
</feature>
<dbReference type="Pfam" id="PF13540">
    <property type="entry name" value="RCC1_2"/>
    <property type="match status" value="1"/>
</dbReference>
<feature type="repeat" description="RCC1" evidence="2">
    <location>
        <begin position="267"/>
        <end position="333"/>
    </location>
</feature>
<feature type="compositionally biased region" description="Polar residues" evidence="3">
    <location>
        <begin position="1582"/>
        <end position="1597"/>
    </location>
</feature>
<dbReference type="Gene3D" id="3.30.710.10">
    <property type="entry name" value="Potassium Channel Kv1.1, Chain A"/>
    <property type="match status" value="1"/>
</dbReference>
<dbReference type="PROSITE" id="PS50097">
    <property type="entry name" value="BTB"/>
    <property type="match status" value="1"/>
</dbReference>
<feature type="compositionally biased region" description="Polar residues" evidence="3">
    <location>
        <begin position="1558"/>
        <end position="1569"/>
    </location>
</feature>
<feature type="domain" description="BTB" evidence="4">
    <location>
        <begin position="936"/>
        <end position="999"/>
    </location>
</feature>
<feature type="repeat" description="RCC1" evidence="2">
    <location>
        <begin position="199"/>
        <end position="266"/>
    </location>
</feature>
<dbReference type="eggNOG" id="KOG0783">
    <property type="taxonomic scope" value="Eukaryota"/>
</dbReference>
<dbReference type="SUPFAM" id="SSF54695">
    <property type="entry name" value="POZ domain"/>
    <property type="match status" value="1"/>
</dbReference>
<dbReference type="STRING" id="284592.Q6BJ03"/>
<feature type="region of interest" description="Disordered" evidence="3">
    <location>
        <begin position="1555"/>
        <end position="1607"/>
    </location>
</feature>
<feature type="compositionally biased region" description="Polar residues" evidence="3">
    <location>
        <begin position="1463"/>
        <end position="1473"/>
    </location>
</feature>
<dbReference type="InterPro" id="IPR000210">
    <property type="entry name" value="BTB/POZ_dom"/>
</dbReference>
<dbReference type="HOGENOM" id="CLU_004619_0_0_1"/>
<feature type="region of interest" description="Disordered" evidence="3">
    <location>
        <begin position="1177"/>
        <end position="1204"/>
    </location>
</feature>
<protein>
    <submittedName>
        <fullName evidence="5">DEHA2G06226p</fullName>
    </submittedName>
</protein>
<feature type="compositionally biased region" description="Polar residues" evidence="3">
    <location>
        <begin position="1284"/>
        <end position="1293"/>
    </location>
</feature>
<dbReference type="Pfam" id="PF00651">
    <property type="entry name" value="BTB"/>
    <property type="match status" value="1"/>
</dbReference>
<dbReference type="InterPro" id="IPR036770">
    <property type="entry name" value="Ankyrin_rpt-contain_sf"/>
</dbReference>
<keyword evidence="6" id="KW-1185">Reference proteome</keyword>
<evidence type="ECO:0000313" key="5">
    <source>
        <dbReference type="EMBL" id="CAG90279.2"/>
    </source>
</evidence>
<feature type="compositionally biased region" description="Basic residues" evidence="3">
    <location>
        <begin position="1598"/>
        <end position="1607"/>
    </location>
</feature>
<dbReference type="Gene3D" id="1.25.40.20">
    <property type="entry name" value="Ankyrin repeat-containing domain"/>
    <property type="match status" value="1"/>
</dbReference>